<keyword evidence="5" id="KW-0998">Cell outer membrane</keyword>
<evidence type="ECO:0000259" key="6">
    <source>
        <dbReference type="Pfam" id="PF07980"/>
    </source>
</evidence>
<evidence type="ECO:0000256" key="3">
    <source>
        <dbReference type="ARBA" id="ARBA00022729"/>
    </source>
</evidence>
<dbReference type="STRING" id="1391627.SAMN05216464_1334"/>
<dbReference type="RefSeq" id="WP_091157838.1">
    <property type="nucleotide sequence ID" value="NZ_FNAI01000033.1"/>
</dbReference>
<comment type="subcellular location">
    <subcellularLocation>
        <location evidence="1">Cell outer membrane</location>
    </subcellularLocation>
</comment>
<evidence type="ECO:0000313" key="9">
    <source>
        <dbReference type="Proteomes" id="UP000199072"/>
    </source>
</evidence>
<dbReference type="GO" id="GO:0009279">
    <property type="term" value="C:cell outer membrane"/>
    <property type="evidence" value="ECO:0007669"/>
    <property type="project" value="UniProtKB-SubCell"/>
</dbReference>
<dbReference type="OrthoDB" id="653598at2"/>
<dbReference type="Proteomes" id="UP000199072">
    <property type="component" value="Unassembled WGS sequence"/>
</dbReference>
<reference evidence="8 9" key="1">
    <citation type="submission" date="2016-10" db="EMBL/GenBank/DDBJ databases">
        <authorList>
            <person name="de Groot N.N."/>
        </authorList>
    </citation>
    <scope>NUCLEOTIDE SEQUENCE [LARGE SCALE GENOMIC DNA]</scope>
    <source>
        <strain evidence="8 9">47C3B</strain>
    </source>
</reference>
<name>A0A1G7P292_9SPHI</name>
<keyword evidence="9" id="KW-1185">Reference proteome</keyword>
<dbReference type="Pfam" id="PF07980">
    <property type="entry name" value="SusD_RagB"/>
    <property type="match status" value="1"/>
</dbReference>
<organism evidence="8 9">
    <name type="scientific">Mucilaginibacter pineti</name>
    <dbReference type="NCBI Taxonomy" id="1391627"/>
    <lineage>
        <taxon>Bacteria</taxon>
        <taxon>Pseudomonadati</taxon>
        <taxon>Bacteroidota</taxon>
        <taxon>Sphingobacteriia</taxon>
        <taxon>Sphingobacteriales</taxon>
        <taxon>Sphingobacteriaceae</taxon>
        <taxon>Mucilaginibacter</taxon>
    </lineage>
</organism>
<dbReference type="InterPro" id="IPR011990">
    <property type="entry name" value="TPR-like_helical_dom_sf"/>
</dbReference>
<proteinExistence type="inferred from homology"/>
<evidence type="ECO:0000256" key="5">
    <source>
        <dbReference type="ARBA" id="ARBA00023237"/>
    </source>
</evidence>
<dbReference type="PROSITE" id="PS51257">
    <property type="entry name" value="PROKAR_LIPOPROTEIN"/>
    <property type="match status" value="1"/>
</dbReference>
<accession>A0A1G7P292</accession>
<feature type="domain" description="RagB/SusD" evidence="6">
    <location>
        <begin position="348"/>
        <end position="465"/>
    </location>
</feature>
<keyword evidence="3" id="KW-0732">Signal</keyword>
<evidence type="ECO:0000256" key="1">
    <source>
        <dbReference type="ARBA" id="ARBA00004442"/>
    </source>
</evidence>
<dbReference type="Pfam" id="PF14322">
    <property type="entry name" value="SusD-like_3"/>
    <property type="match status" value="1"/>
</dbReference>
<dbReference type="InterPro" id="IPR012944">
    <property type="entry name" value="SusD_RagB_dom"/>
</dbReference>
<dbReference type="AlphaFoldDB" id="A0A1G7P292"/>
<keyword evidence="4" id="KW-0472">Membrane</keyword>
<protein>
    <submittedName>
        <fullName evidence="8">SusD family protein</fullName>
    </submittedName>
</protein>
<feature type="domain" description="SusD-like N-terminal" evidence="7">
    <location>
        <begin position="30"/>
        <end position="234"/>
    </location>
</feature>
<dbReference type="EMBL" id="FNAI01000033">
    <property type="protein sequence ID" value="SDF80415.1"/>
    <property type="molecule type" value="Genomic_DNA"/>
</dbReference>
<gene>
    <name evidence="8" type="ORF">SAMN05216464_1334</name>
</gene>
<dbReference type="Gene3D" id="1.25.40.390">
    <property type="match status" value="2"/>
</dbReference>
<evidence type="ECO:0000256" key="4">
    <source>
        <dbReference type="ARBA" id="ARBA00023136"/>
    </source>
</evidence>
<evidence type="ECO:0000313" key="8">
    <source>
        <dbReference type="EMBL" id="SDF80415.1"/>
    </source>
</evidence>
<dbReference type="InterPro" id="IPR033985">
    <property type="entry name" value="SusD-like_N"/>
</dbReference>
<comment type="similarity">
    <text evidence="2">Belongs to the SusD family.</text>
</comment>
<evidence type="ECO:0000256" key="2">
    <source>
        <dbReference type="ARBA" id="ARBA00006275"/>
    </source>
</evidence>
<dbReference type="SUPFAM" id="SSF48452">
    <property type="entry name" value="TPR-like"/>
    <property type="match status" value="1"/>
</dbReference>
<evidence type="ECO:0000259" key="7">
    <source>
        <dbReference type="Pfam" id="PF14322"/>
    </source>
</evidence>
<sequence>MKQTYNGWANKVQGLLLLILCMILFSCQKDFLDKKPDKSLLVPTTLKDFQALLDNTTIMNASPSLNMIASDEFYTTGDALNSLGAIYEENAYLWTKDDPYQGNRIVDWELPYQQVFYANVVLEGLRKIPADTYSQSQWNQIKGSALFFRSFAFYNLAQEFAKPYIGSSASTDLGIPLRLTSEVNAKSVRATIQTTYDQIIADLNLAQSLLPLSANIKSRPSQMAVQALLSRIYLSMGDYVNAKKMADTYLSSNNKLIDYNTLTASGINPFPPAIPSGNDEVVFYSALIPINFEYSSLTIVDSVLYRSFSTNDLRKSLLFLDNGGGIINFIGDYTGLAYYNFGGLATDEVYLNRAECFARNNDGTSALKDLNLLLQNRYKKNAYTPISSTDMNVILSAILNERKKELIARGTRWGDLRRLNQDSKYAITLKRIIYNQTYTLPPNDNRYVFPIPDNEITGSGIQQNPR</sequence>